<keyword evidence="3" id="KW-1185">Reference proteome</keyword>
<evidence type="ECO:0000313" key="2">
    <source>
        <dbReference type="EMBL" id="KAF5827336.1"/>
    </source>
</evidence>
<keyword evidence="1" id="KW-0812">Transmembrane</keyword>
<keyword evidence="1" id="KW-0472">Membrane</keyword>
<accession>A0ABQ7FYC2</accession>
<evidence type="ECO:0000313" key="3">
    <source>
        <dbReference type="Proteomes" id="UP000815325"/>
    </source>
</evidence>
<keyword evidence="1" id="KW-1133">Transmembrane helix</keyword>
<organism evidence="2 3">
    <name type="scientific">Dunaliella salina</name>
    <name type="common">Green alga</name>
    <name type="synonym">Protococcus salinus</name>
    <dbReference type="NCBI Taxonomy" id="3046"/>
    <lineage>
        <taxon>Eukaryota</taxon>
        <taxon>Viridiplantae</taxon>
        <taxon>Chlorophyta</taxon>
        <taxon>core chlorophytes</taxon>
        <taxon>Chlorophyceae</taxon>
        <taxon>CS clade</taxon>
        <taxon>Chlamydomonadales</taxon>
        <taxon>Dunaliellaceae</taxon>
        <taxon>Dunaliella</taxon>
    </lineage>
</organism>
<proteinExistence type="predicted"/>
<comment type="caution">
    <text evidence="2">The sequence shown here is derived from an EMBL/GenBank/DDBJ whole genome shotgun (WGS) entry which is preliminary data.</text>
</comment>
<feature type="transmembrane region" description="Helical" evidence="1">
    <location>
        <begin position="102"/>
        <end position="123"/>
    </location>
</feature>
<protein>
    <recommendedName>
        <fullName evidence="4">Encoded protein</fullName>
    </recommendedName>
</protein>
<reference evidence="2" key="1">
    <citation type="submission" date="2017-08" db="EMBL/GenBank/DDBJ databases">
        <authorList>
            <person name="Polle J.E."/>
            <person name="Barry K."/>
            <person name="Cushman J."/>
            <person name="Schmutz J."/>
            <person name="Tran D."/>
            <person name="Hathwaick L.T."/>
            <person name="Yim W.C."/>
            <person name="Jenkins J."/>
            <person name="Mckie-Krisberg Z.M."/>
            <person name="Prochnik S."/>
            <person name="Lindquist E."/>
            <person name="Dockter R.B."/>
            <person name="Adam C."/>
            <person name="Molina H."/>
            <person name="Bunkerborg J."/>
            <person name="Jin E."/>
            <person name="Buchheim M."/>
            <person name="Magnuson J."/>
        </authorList>
    </citation>
    <scope>NUCLEOTIDE SEQUENCE</scope>
    <source>
        <strain evidence="2">CCAP 19/18</strain>
    </source>
</reference>
<dbReference type="Proteomes" id="UP000815325">
    <property type="component" value="Unassembled WGS sequence"/>
</dbReference>
<evidence type="ECO:0008006" key="4">
    <source>
        <dbReference type="Google" id="ProtNLM"/>
    </source>
</evidence>
<gene>
    <name evidence="2" type="ORF">DUNSADRAFT_845</name>
</gene>
<sequence>MHLPACPCICLHAHASGTVRYVCPTPAGAGSTEEGGGCAVCCCSAAPAACWGALPAAACGALLAGGVAAGPSASGALPAGAAAVAGALEDGVGAFPQDRSCWFGGVLFCLPLSFFPMMCLLYII</sequence>
<name>A0ABQ7FYC2_DUNSA</name>
<dbReference type="EMBL" id="MU070527">
    <property type="protein sequence ID" value="KAF5827336.1"/>
    <property type="molecule type" value="Genomic_DNA"/>
</dbReference>
<evidence type="ECO:0000256" key="1">
    <source>
        <dbReference type="SAM" id="Phobius"/>
    </source>
</evidence>